<dbReference type="EMBL" id="JTDF01005449">
    <property type="protein sequence ID" value="KAF8566220.1"/>
    <property type="molecule type" value="Genomic_DNA"/>
</dbReference>
<keyword evidence="2" id="KW-1185">Reference proteome</keyword>
<reference evidence="1 2" key="1">
    <citation type="submission" date="2019-07" db="EMBL/GenBank/DDBJ databases">
        <title>Annotation for the trematode Paragonimus westermani.</title>
        <authorList>
            <person name="Choi Y.-J."/>
        </authorList>
    </citation>
    <scope>NUCLEOTIDE SEQUENCE [LARGE SCALE GENOMIC DNA]</scope>
    <source>
        <strain evidence="1">180907_Pwestermani</strain>
    </source>
</reference>
<dbReference type="AlphaFoldDB" id="A0A8T0DEM9"/>
<proteinExistence type="predicted"/>
<organism evidence="1 2">
    <name type="scientific">Paragonimus westermani</name>
    <dbReference type="NCBI Taxonomy" id="34504"/>
    <lineage>
        <taxon>Eukaryota</taxon>
        <taxon>Metazoa</taxon>
        <taxon>Spiralia</taxon>
        <taxon>Lophotrochozoa</taxon>
        <taxon>Platyhelminthes</taxon>
        <taxon>Trematoda</taxon>
        <taxon>Digenea</taxon>
        <taxon>Plagiorchiida</taxon>
        <taxon>Troglotremata</taxon>
        <taxon>Troglotrematidae</taxon>
        <taxon>Paragonimus</taxon>
    </lineage>
</organism>
<name>A0A8T0DEM9_9TREM</name>
<protein>
    <submittedName>
        <fullName evidence="1">Uncharacterized protein</fullName>
    </submittedName>
</protein>
<evidence type="ECO:0000313" key="1">
    <source>
        <dbReference type="EMBL" id="KAF8566220.1"/>
    </source>
</evidence>
<gene>
    <name evidence="1" type="ORF">P879_01710</name>
</gene>
<sequence>MAAQAPLGARRDKLAHCWLRTTGRLTVILGAFPFAVARYFDSLSPQLSGSRVLKLLEVFSTCEDMAWYMYHKIPKLASGQ</sequence>
<dbReference type="Proteomes" id="UP000699462">
    <property type="component" value="Unassembled WGS sequence"/>
</dbReference>
<accession>A0A8T0DEM9</accession>
<comment type="caution">
    <text evidence="1">The sequence shown here is derived from an EMBL/GenBank/DDBJ whole genome shotgun (WGS) entry which is preliminary data.</text>
</comment>
<evidence type="ECO:0000313" key="2">
    <source>
        <dbReference type="Proteomes" id="UP000699462"/>
    </source>
</evidence>